<dbReference type="Pfam" id="PF00285">
    <property type="entry name" value="Citrate_synt"/>
    <property type="match status" value="1"/>
</dbReference>
<dbReference type="GO" id="GO:0006099">
    <property type="term" value="P:tricarboxylic acid cycle"/>
    <property type="evidence" value="ECO:0007669"/>
    <property type="project" value="UniProtKB-UniPathway"/>
</dbReference>
<dbReference type="InterPro" id="IPR016142">
    <property type="entry name" value="Citrate_synth-like_lrg_a-sub"/>
</dbReference>
<comment type="pathway">
    <text evidence="1">Carbohydrate metabolism; tricarboxylic acid cycle; isocitrate from oxaloacetate: step 1/2.</text>
</comment>
<feature type="domain" description="Helix-turn-helix" evidence="5">
    <location>
        <begin position="5"/>
        <end position="54"/>
    </location>
</feature>
<evidence type="ECO:0000256" key="3">
    <source>
        <dbReference type="ARBA" id="ARBA00012972"/>
    </source>
</evidence>
<dbReference type="Gene3D" id="1.10.580.10">
    <property type="entry name" value="Citrate Synthase, domain 1"/>
    <property type="match status" value="2"/>
</dbReference>
<dbReference type="SUPFAM" id="SSF48256">
    <property type="entry name" value="Citrate synthase"/>
    <property type="match status" value="1"/>
</dbReference>
<dbReference type="EC" id="2.3.3.16" evidence="3"/>
<dbReference type="InterPro" id="IPR036969">
    <property type="entry name" value="Citrate_synthase_sf"/>
</dbReference>
<dbReference type="InterPro" id="IPR041657">
    <property type="entry name" value="HTH_17"/>
</dbReference>
<keyword evidence="7" id="KW-1185">Reference proteome</keyword>
<dbReference type="UniPathway" id="UPA00223">
    <property type="reaction ID" value="UER00717"/>
</dbReference>
<evidence type="ECO:0000259" key="5">
    <source>
        <dbReference type="Pfam" id="PF12728"/>
    </source>
</evidence>
<sequence>MDNTLTARQAAELLGISLPTLYSYVSRGLLQSHQYQGQRAKRYLKEEVLRLLARTSDNKRAGSAAESAIDWGVPVLESRITQVADGKLYYRGQHVAALAKTHSLEQTALILWDGAPGQNLPSDCLLALKSIWPELSCTSAALSLYDRAISILPLLASTVEQLGNIHVHQKAMLWMHLMAAALLGTEPDYLPFHQKLAQAWQLNAEQADLMRAALVVSADHELNVSTFTVRCVASAGAHMGMVLVAGLAALSGPKHGGESLRVGQMLREALACHPDDIVNSLNSRLNSHDASHHFSPRLPGFGHPLYPEGDPRGALLMEMLGRKEHAALFAVAEAAEDLTGQKLNIDYGLVAVEIACQLPPGAAQILFALGRTAGWIAHAMEQVETGQLIRPRARYVGIFPETDTA</sequence>
<keyword evidence="4" id="KW-0808">Transferase</keyword>
<evidence type="ECO:0000313" key="6">
    <source>
        <dbReference type="EMBL" id="PXX41930.1"/>
    </source>
</evidence>
<dbReference type="PRINTS" id="PR00143">
    <property type="entry name" value="CITRTSNTHASE"/>
</dbReference>
<dbReference type="Gene3D" id="1.10.230.10">
    <property type="entry name" value="Cytochrome P450-Terp, domain 2"/>
    <property type="match status" value="1"/>
</dbReference>
<evidence type="ECO:0000313" key="7">
    <source>
        <dbReference type="Proteomes" id="UP000247792"/>
    </source>
</evidence>
<evidence type="ECO:0000256" key="2">
    <source>
        <dbReference type="ARBA" id="ARBA00010566"/>
    </source>
</evidence>
<dbReference type="GO" id="GO:0036440">
    <property type="term" value="F:citrate synthase activity"/>
    <property type="evidence" value="ECO:0007669"/>
    <property type="project" value="UniProtKB-EC"/>
</dbReference>
<dbReference type="GO" id="GO:0005975">
    <property type="term" value="P:carbohydrate metabolic process"/>
    <property type="evidence" value="ECO:0007669"/>
    <property type="project" value="TreeGrafter"/>
</dbReference>
<comment type="caution">
    <text evidence="6">The sequence shown here is derived from an EMBL/GenBank/DDBJ whole genome shotgun (WGS) entry which is preliminary data.</text>
</comment>
<dbReference type="SUPFAM" id="SSF46955">
    <property type="entry name" value="Putative DNA-binding domain"/>
    <property type="match status" value="1"/>
</dbReference>
<evidence type="ECO:0000256" key="4">
    <source>
        <dbReference type="ARBA" id="ARBA00022679"/>
    </source>
</evidence>
<dbReference type="AlphaFoldDB" id="A0A318J2I6"/>
<protein>
    <recommendedName>
        <fullName evidence="3">citrate synthase (unknown stereospecificity)</fullName>
        <ecNumber evidence="3">2.3.3.16</ecNumber>
    </recommendedName>
</protein>
<accession>A0A318J2I6</accession>
<dbReference type="RefSeq" id="WP_110256372.1">
    <property type="nucleotide sequence ID" value="NZ_QJKB01000006.1"/>
</dbReference>
<dbReference type="PANTHER" id="PTHR11739">
    <property type="entry name" value="CITRATE SYNTHASE"/>
    <property type="match status" value="1"/>
</dbReference>
<dbReference type="Pfam" id="PF12728">
    <property type="entry name" value="HTH_17"/>
    <property type="match status" value="1"/>
</dbReference>
<dbReference type="EMBL" id="QJKB01000006">
    <property type="protein sequence ID" value="PXX41930.1"/>
    <property type="molecule type" value="Genomic_DNA"/>
</dbReference>
<evidence type="ECO:0000256" key="1">
    <source>
        <dbReference type="ARBA" id="ARBA00004751"/>
    </source>
</evidence>
<dbReference type="PANTHER" id="PTHR11739:SF4">
    <property type="entry name" value="CITRATE SYNTHASE, PEROXISOMAL"/>
    <property type="match status" value="1"/>
</dbReference>
<dbReference type="InterPro" id="IPR016143">
    <property type="entry name" value="Citrate_synth-like_sm_a-sub"/>
</dbReference>
<name>A0A318J2I6_9BURK</name>
<dbReference type="InterPro" id="IPR009061">
    <property type="entry name" value="DNA-bd_dom_put_sf"/>
</dbReference>
<dbReference type="CDD" id="cd06102">
    <property type="entry name" value="citrate_synt_like_2"/>
    <property type="match status" value="1"/>
</dbReference>
<comment type="similarity">
    <text evidence="2">Belongs to the citrate synthase family.</text>
</comment>
<organism evidence="6 7">
    <name type="scientific">Undibacterium pigrum</name>
    <dbReference type="NCBI Taxonomy" id="401470"/>
    <lineage>
        <taxon>Bacteria</taxon>
        <taxon>Pseudomonadati</taxon>
        <taxon>Pseudomonadota</taxon>
        <taxon>Betaproteobacteria</taxon>
        <taxon>Burkholderiales</taxon>
        <taxon>Oxalobacteraceae</taxon>
        <taxon>Undibacterium</taxon>
    </lineage>
</organism>
<dbReference type="Proteomes" id="UP000247792">
    <property type="component" value="Unassembled WGS sequence"/>
</dbReference>
<dbReference type="InterPro" id="IPR002020">
    <property type="entry name" value="Citrate_synthase"/>
</dbReference>
<gene>
    <name evidence="6" type="ORF">DFR42_106109</name>
</gene>
<dbReference type="OrthoDB" id="9800864at2"/>
<proteinExistence type="inferred from homology"/>
<dbReference type="GO" id="GO:0005829">
    <property type="term" value="C:cytosol"/>
    <property type="evidence" value="ECO:0007669"/>
    <property type="project" value="TreeGrafter"/>
</dbReference>
<reference evidence="6 7" key="1">
    <citation type="submission" date="2018-05" db="EMBL/GenBank/DDBJ databases">
        <title>Genomic Encyclopedia of Type Strains, Phase IV (KMG-IV): sequencing the most valuable type-strain genomes for metagenomic binning, comparative biology and taxonomic classification.</title>
        <authorList>
            <person name="Goeker M."/>
        </authorList>
    </citation>
    <scope>NUCLEOTIDE SEQUENCE [LARGE SCALE GENOMIC DNA]</scope>
    <source>
        <strain evidence="6 7">DSM 19792</strain>
    </source>
</reference>